<evidence type="ECO:0008006" key="3">
    <source>
        <dbReference type="Google" id="ProtNLM"/>
    </source>
</evidence>
<dbReference type="AlphaFoldDB" id="A0A480AGF7"/>
<dbReference type="OrthoDB" id="183656at2"/>
<proteinExistence type="predicted"/>
<reference evidence="2" key="1">
    <citation type="submission" date="2019-02" db="EMBL/GenBank/DDBJ databases">
        <title>Draft genome sequence of Dolichospermum planctonicum NIES-80.</title>
        <authorList>
            <person name="Yamaguchi H."/>
            <person name="Suzuki S."/>
            <person name="Kawachi M."/>
        </authorList>
    </citation>
    <scope>NUCLEOTIDE SEQUENCE [LARGE SCALE GENOMIC DNA]</scope>
    <source>
        <strain evidence="2">NIES-80</strain>
    </source>
</reference>
<name>A0A480AGF7_9CYAN</name>
<evidence type="ECO:0000313" key="2">
    <source>
        <dbReference type="Proteomes" id="UP000299367"/>
    </source>
</evidence>
<sequence length="324" mass="38226">MAQKITKTRQLIKQLKLGVLVYKLYHLPKSFIQRLTRKGAVNMAVDLQAQIEMEKATYLLPPLQLDQGVTETLDIHFLTGKRFWYQTCFCAYSMSQYIHDFRLRPVIYDDGSLEKQYQDEIVRIFPNAKLILKPEIDEYIDKYLPENKFPYLRERRLNYPNMRKLTDIHLNSQGWKLVLDSDMLFFRTPELLLNWLKCPQNLCHMIDVETSYGYSPDLMTSLAQAEMPERVNVGICGLKSDDIDWEQLEYWCKTMIEKEGTHYFQEQALVAMLMAGKSCTVAPASEYIVMPERDEVIAPKAVLHHYVADSKPWYFRYGWKHILR</sequence>
<dbReference type="RefSeq" id="WP_137908337.1">
    <property type="nucleotide sequence ID" value="NZ_BJCF01000027.1"/>
</dbReference>
<dbReference type="SUPFAM" id="SSF53448">
    <property type="entry name" value="Nucleotide-diphospho-sugar transferases"/>
    <property type="match status" value="1"/>
</dbReference>
<dbReference type="Gene3D" id="3.90.550.10">
    <property type="entry name" value="Spore Coat Polysaccharide Biosynthesis Protein SpsA, Chain A"/>
    <property type="match status" value="1"/>
</dbReference>
<evidence type="ECO:0000313" key="1">
    <source>
        <dbReference type="EMBL" id="GCL42773.1"/>
    </source>
</evidence>
<accession>A0A480AGF7</accession>
<gene>
    <name evidence="1" type="ORF">NIES80_24810</name>
</gene>
<protein>
    <recommendedName>
        <fullName evidence="3">Glycosyl transferase</fullName>
    </recommendedName>
</protein>
<dbReference type="InterPro" id="IPR029044">
    <property type="entry name" value="Nucleotide-diphossugar_trans"/>
</dbReference>
<dbReference type="Proteomes" id="UP000299367">
    <property type="component" value="Unassembled WGS sequence"/>
</dbReference>
<organism evidence="1 2">
    <name type="scientific">Dolichospermum planctonicum</name>
    <dbReference type="NCBI Taxonomy" id="136072"/>
    <lineage>
        <taxon>Bacteria</taxon>
        <taxon>Bacillati</taxon>
        <taxon>Cyanobacteriota</taxon>
        <taxon>Cyanophyceae</taxon>
        <taxon>Nostocales</taxon>
        <taxon>Aphanizomenonaceae</taxon>
        <taxon>Dolichospermum</taxon>
    </lineage>
</organism>
<dbReference type="EMBL" id="BJCF01000027">
    <property type="protein sequence ID" value="GCL42773.1"/>
    <property type="molecule type" value="Genomic_DNA"/>
</dbReference>
<comment type="caution">
    <text evidence="1">The sequence shown here is derived from an EMBL/GenBank/DDBJ whole genome shotgun (WGS) entry which is preliminary data.</text>
</comment>